<dbReference type="PANTHER" id="PTHR47505">
    <property type="entry name" value="DNA UTILIZATION PROTEIN YHGH"/>
    <property type="match status" value="1"/>
</dbReference>
<protein>
    <submittedName>
        <fullName evidence="3">ComF family protein</fullName>
    </submittedName>
</protein>
<reference evidence="3" key="1">
    <citation type="submission" date="2020-09" db="EMBL/GenBank/DDBJ databases">
        <title>Pelobacter alkaliphilus sp. nov., a novel anaerobic arsenate-reducing bacterium from terrestrial mud volcano.</title>
        <authorList>
            <person name="Khomyakova M.A."/>
            <person name="Merkel A.Y."/>
            <person name="Slobodkin A.I."/>
        </authorList>
    </citation>
    <scope>NUCLEOTIDE SEQUENCE</scope>
    <source>
        <strain evidence="3">M08fum</strain>
    </source>
</reference>
<comment type="similarity">
    <text evidence="1">Belongs to the ComF/GntX family.</text>
</comment>
<proteinExistence type="inferred from homology"/>
<dbReference type="Proteomes" id="UP000632828">
    <property type="component" value="Unassembled WGS sequence"/>
</dbReference>
<evidence type="ECO:0000256" key="1">
    <source>
        <dbReference type="ARBA" id="ARBA00008007"/>
    </source>
</evidence>
<dbReference type="CDD" id="cd06223">
    <property type="entry name" value="PRTases_typeI"/>
    <property type="match status" value="1"/>
</dbReference>
<comment type="caution">
    <text evidence="3">The sequence shown here is derived from an EMBL/GenBank/DDBJ whole genome shotgun (WGS) entry which is preliminary data.</text>
</comment>
<evidence type="ECO:0000259" key="2">
    <source>
        <dbReference type="Pfam" id="PF00156"/>
    </source>
</evidence>
<evidence type="ECO:0000313" key="3">
    <source>
        <dbReference type="EMBL" id="MBD1401179.1"/>
    </source>
</evidence>
<evidence type="ECO:0000313" key="4">
    <source>
        <dbReference type="Proteomes" id="UP000632828"/>
    </source>
</evidence>
<dbReference type="PANTHER" id="PTHR47505:SF1">
    <property type="entry name" value="DNA UTILIZATION PROTEIN YHGH"/>
    <property type="match status" value="1"/>
</dbReference>
<dbReference type="Gene3D" id="3.40.50.2020">
    <property type="match status" value="1"/>
</dbReference>
<accession>A0A8J6QM88</accession>
<dbReference type="Pfam" id="PF00156">
    <property type="entry name" value="Pribosyltran"/>
    <property type="match status" value="1"/>
</dbReference>
<dbReference type="RefSeq" id="WP_191156510.1">
    <property type="nucleotide sequence ID" value="NZ_JACWUN010000012.1"/>
</dbReference>
<dbReference type="InterPro" id="IPR051910">
    <property type="entry name" value="ComF/GntX_DNA_util-trans"/>
</dbReference>
<dbReference type="SUPFAM" id="SSF53271">
    <property type="entry name" value="PRTase-like"/>
    <property type="match status" value="1"/>
</dbReference>
<feature type="domain" description="Phosphoribosyltransferase" evidence="2">
    <location>
        <begin position="180"/>
        <end position="236"/>
    </location>
</feature>
<dbReference type="InterPro" id="IPR029057">
    <property type="entry name" value="PRTase-like"/>
</dbReference>
<dbReference type="InterPro" id="IPR000836">
    <property type="entry name" value="PRTase_dom"/>
</dbReference>
<sequence length="239" mass="25917">MKLTVCWNWLGHLLPPACSLCGGAFSHLAEEPFCPGCMATIICLPQARCSCCALPFASSSALSPHLCGRCVQQLPAYAVTYAAALYQGPLRSVIGRFKFQQHPNLDRPLAGLLLKYLPAQLDVDLLVPVPLHPFRLRERTYNQALLLARELGRVRRLPTAHDVLGKCRSTSPQQSLSAAQRRVNLRGAFVLNRDVRGKKILLVDDVMTTGVTVDLCSQVLLAGGAARVDVAVVARAPLG</sequence>
<dbReference type="EMBL" id="JACWUN010000012">
    <property type="protein sequence ID" value="MBD1401179.1"/>
    <property type="molecule type" value="Genomic_DNA"/>
</dbReference>
<dbReference type="AlphaFoldDB" id="A0A8J6QM88"/>
<organism evidence="3 4">
    <name type="scientific">Pelovirga terrestris</name>
    <dbReference type="NCBI Taxonomy" id="2771352"/>
    <lineage>
        <taxon>Bacteria</taxon>
        <taxon>Pseudomonadati</taxon>
        <taxon>Thermodesulfobacteriota</taxon>
        <taxon>Desulfuromonadia</taxon>
        <taxon>Geobacterales</taxon>
        <taxon>Geobacteraceae</taxon>
        <taxon>Pelovirga</taxon>
    </lineage>
</organism>
<keyword evidence="4" id="KW-1185">Reference proteome</keyword>
<gene>
    <name evidence="3" type="ORF">ICT70_10885</name>
</gene>
<name>A0A8J6QM88_9BACT</name>